<evidence type="ECO:0000313" key="4">
    <source>
        <dbReference type="Proteomes" id="UP001458880"/>
    </source>
</evidence>
<evidence type="ECO:0000256" key="2">
    <source>
        <dbReference type="SAM" id="Phobius"/>
    </source>
</evidence>
<organism evidence="3 4">
    <name type="scientific">Popillia japonica</name>
    <name type="common">Japanese beetle</name>
    <dbReference type="NCBI Taxonomy" id="7064"/>
    <lineage>
        <taxon>Eukaryota</taxon>
        <taxon>Metazoa</taxon>
        <taxon>Ecdysozoa</taxon>
        <taxon>Arthropoda</taxon>
        <taxon>Hexapoda</taxon>
        <taxon>Insecta</taxon>
        <taxon>Pterygota</taxon>
        <taxon>Neoptera</taxon>
        <taxon>Endopterygota</taxon>
        <taxon>Coleoptera</taxon>
        <taxon>Polyphaga</taxon>
        <taxon>Scarabaeiformia</taxon>
        <taxon>Scarabaeidae</taxon>
        <taxon>Rutelinae</taxon>
        <taxon>Popillia</taxon>
    </lineage>
</organism>
<feature type="transmembrane region" description="Helical" evidence="2">
    <location>
        <begin position="50"/>
        <end position="72"/>
    </location>
</feature>
<comment type="caution">
    <text evidence="3">The sequence shown here is derived from an EMBL/GenBank/DDBJ whole genome shotgun (WGS) entry which is preliminary data.</text>
</comment>
<evidence type="ECO:0000313" key="3">
    <source>
        <dbReference type="EMBL" id="KAK9701277.1"/>
    </source>
</evidence>
<dbReference type="Pfam" id="PF15860">
    <property type="entry name" value="DUF4728"/>
    <property type="match status" value="1"/>
</dbReference>
<accession>A0AAW1JDX6</accession>
<dbReference type="InterPro" id="IPR031720">
    <property type="entry name" value="DUF4728"/>
</dbReference>
<evidence type="ECO:0000256" key="1">
    <source>
        <dbReference type="SAM" id="MobiDB-lite"/>
    </source>
</evidence>
<feature type="transmembrane region" description="Helical" evidence="2">
    <location>
        <begin position="20"/>
        <end position="43"/>
    </location>
</feature>
<name>A0AAW1JDX6_POPJA</name>
<proteinExistence type="predicted"/>
<dbReference type="Proteomes" id="UP001458880">
    <property type="component" value="Unassembled WGS sequence"/>
</dbReference>
<sequence length="208" mass="22985">MKPPVSLIEPETTSVTSMTFSTIILSFSSLGIVTSILLLYGVYRDQRVLLIPWIITLAGFVTVDIVHCGYILLTHAMKVNPPTAILFTIDLFLDTLNVYALLCRAEDDQLDRIPHIHYSTQPTATSFLSTTRKPMAYTETKPTPTQSPTATGPQTSLATEEPSPNTVNRGPRKSVKFPDSPTANGRQLLDPWSMDMTMLLARNSISEN</sequence>
<feature type="transmembrane region" description="Helical" evidence="2">
    <location>
        <begin position="84"/>
        <end position="102"/>
    </location>
</feature>
<keyword evidence="2" id="KW-0812">Transmembrane</keyword>
<feature type="region of interest" description="Disordered" evidence="1">
    <location>
        <begin position="137"/>
        <end position="188"/>
    </location>
</feature>
<keyword evidence="4" id="KW-1185">Reference proteome</keyword>
<keyword evidence="2" id="KW-0472">Membrane</keyword>
<dbReference type="PANTHER" id="PTHR36694:SF11">
    <property type="entry name" value="LP21121P-RELATED"/>
    <property type="match status" value="1"/>
</dbReference>
<dbReference type="PANTHER" id="PTHR36694">
    <property type="entry name" value="PASIFLORA 1, ISOFORM A-RELATED"/>
    <property type="match status" value="1"/>
</dbReference>
<dbReference type="AlphaFoldDB" id="A0AAW1JDX6"/>
<dbReference type="EMBL" id="JASPKY010000417">
    <property type="protein sequence ID" value="KAK9701277.1"/>
    <property type="molecule type" value="Genomic_DNA"/>
</dbReference>
<protein>
    <submittedName>
        <fullName evidence="3">Uncharacterized protein</fullName>
    </submittedName>
</protein>
<feature type="compositionally biased region" description="Polar residues" evidence="1">
    <location>
        <begin position="140"/>
        <end position="168"/>
    </location>
</feature>
<reference evidence="3 4" key="1">
    <citation type="journal article" date="2024" name="BMC Genomics">
        <title>De novo assembly and annotation of Popillia japonica's genome with initial clues to its potential as an invasive pest.</title>
        <authorList>
            <person name="Cucini C."/>
            <person name="Boschi S."/>
            <person name="Funari R."/>
            <person name="Cardaioli E."/>
            <person name="Iannotti N."/>
            <person name="Marturano G."/>
            <person name="Paoli F."/>
            <person name="Bruttini M."/>
            <person name="Carapelli A."/>
            <person name="Frati F."/>
            <person name="Nardi F."/>
        </authorList>
    </citation>
    <scope>NUCLEOTIDE SEQUENCE [LARGE SCALE GENOMIC DNA]</scope>
    <source>
        <strain evidence="3">DMR45628</strain>
    </source>
</reference>
<keyword evidence="2" id="KW-1133">Transmembrane helix</keyword>
<gene>
    <name evidence="3" type="ORF">QE152_g30713</name>
</gene>